<dbReference type="AlphaFoldDB" id="A0A0V1MB10"/>
<dbReference type="EMBL" id="JYDO01000151">
    <property type="protein sequence ID" value="KRZ68887.1"/>
    <property type="molecule type" value="Genomic_DNA"/>
</dbReference>
<proteinExistence type="predicted"/>
<protein>
    <submittedName>
        <fullName evidence="1">Uncharacterized protein</fullName>
    </submittedName>
</protein>
<evidence type="ECO:0000313" key="1">
    <source>
        <dbReference type="EMBL" id="KRZ68887.1"/>
    </source>
</evidence>
<accession>A0A0V1MB10</accession>
<keyword evidence="2" id="KW-1185">Reference proteome</keyword>
<gene>
    <name evidence="1" type="ORF">T10_6822</name>
</gene>
<sequence>MEKCNRSLEEKAAVNNIRSGVVIKRFQNLLSYYSTDYTVLLLWKEDKKLQSAVSCSMAYQRVTSHAVCCWRLVMAFCRCAITARHVCV</sequence>
<dbReference type="Proteomes" id="UP000054843">
    <property type="component" value="Unassembled WGS sequence"/>
</dbReference>
<name>A0A0V1MB10_9BILA</name>
<evidence type="ECO:0000313" key="2">
    <source>
        <dbReference type="Proteomes" id="UP000054843"/>
    </source>
</evidence>
<comment type="caution">
    <text evidence="1">The sequence shown here is derived from an EMBL/GenBank/DDBJ whole genome shotgun (WGS) entry which is preliminary data.</text>
</comment>
<reference evidence="1 2" key="1">
    <citation type="submission" date="2015-01" db="EMBL/GenBank/DDBJ databases">
        <title>Evolution of Trichinella species and genotypes.</title>
        <authorList>
            <person name="Korhonen P.K."/>
            <person name="Edoardo P."/>
            <person name="Giuseppe L.R."/>
            <person name="Gasser R.B."/>
        </authorList>
    </citation>
    <scope>NUCLEOTIDE SEQUENCE [LARGE SCALE GENOMIC DNA]</scope>
    <source>
        <strain evidence="1">ISS1980</strain>
    </source>
</reference>
<organism evidence="1 2">
    <name type="scientific">Trichinella papuae</name>
    <dbReference type="NCBI Taxonomy" id="268474"/>
    <lineage>
        <taxon>Eukaryota</taxon>
        <taxon>Metazoa</taxon>
        <taxon>Ecdysozoa</taxon>
        <taxon>Nematoda</taxon>
        <taxon>Enoplea</taxon>
        <taxon>Dorylaimia</taxon>
        <taxon>Trichinellida</taxon>
        <taxon>Trichinellidae</taxon>
        <taxon>Trichinella</taxon>
    </lineage>
</organism>